<protein>
    <submittedName>
        <fullName evidence="2">Uncharacterized protein</fullName>
    </submittedName>
</protein>
<proteinExistence type="predicted"/>
<organism evidence="2 3">
    <name type="scientific">Lithocarpus litseifolius</name>
    <dbReference type="NCBI Taxonomy" id="425828"/>
    <lineage>
        <taxon>Eukaryota</taxon>
        <taxon>Viridiplantae</taxon>
        <taxon>Streptophyta</taxon>
        <taxon>Embryophyta</taxon>
        <taxon>Tracheophyta</taxon>
        <taxon>Spermatophyta</taxon>
        <taxon>Magnoliopsida</taxon>
        <taxon>eudicotyledons</taxon>
        <taxon>Gunneridae</taxon>
        <taxon>Pentapetalae</taxon>
        <taxon>rosids</taxon>
        <taxon>fabids</taxon>
        <taxon>Fagales</taxon>
        <taxon>Fagaceae</taxon>
        <taxon>Lithocarpus</taxon>
    </lineage>
</organism>
<gene>
    <name evidence="2" type="ORF">SO802_010842</name>
</gene>
<dbReference type="Proteomes" id="UP001459277">
    <property type="component" value="Unassembled WGS sequence"/>
</dbReference>
<sequence>MTSSRFNPSSISAQKTFIYKRETFTLKNRASKARGGGSFIQHRKPANGMLMGRSSRSPVGDGPASPRYSDRLSPAVNNYLFEASRQEVRFFSTSLGSPKLHSTCNYSFHFLAAPLSPTSSYGHHKLQPLPPVPTTTKHRPYLRFRPLLDKSPRLELKCCKTMNENIK</sequence>
<keyword evidence="3" id="KW-1185">Reference proteome</keyword>
<reference evidence="2 3" key="1">
    <citation type="submission" date="2024-01" db="EMBL/GenBank/DDBJ databases">
        <title>A telomere-to-telomere, gap-free genome of sweet tea (Lithocarpus litseifolius).</title>
        <authorList>
            <person name="Zhou J."/>
        </authorList>
    </citation>
    <scope>NUCLEOTIDE SEQUENCE [LARGE SCALE GENOMIC DNA]</scope>
    <source>
        <strain evidence="2">Zhou-2022a</strain>
        <tissue evidence="2">Leaf</tissue>
    </source>
</reference>
<feature type="region of interest" description="Disordered" evidence="1">
    <location>
        <begin position="34"/>
        <end position="70"/>
    </location>
</feature>
<evidence type="ECO:0000256" key="1">
    <source>
        <dbReference type="SAM" id="MobiDB-lite"/>
    </source>
</evidence>
<dbReference type="AlphaFoldDB" id="A0AAW2DJI1"/>
<comment type="caution">
    <text evidence="2">The sequence shown here is derived from an EMBL/GenBank/DDBJ whole genome shotgun (WGS) entry which is preliminary data.</text>
</comment>
<evidence type="ECO:0000313" key="2">
    <source>
        <dbReference type="EMBL" id="KAL0009340.1"/>
    </source>
</evidence>
<evidence type="ECO:0000313" key="3">
    <source>
        <dbReference type="Proteomes" id="UP001459277"/>
    </source>
</evidence>
<name>A0AAW2DJI1_9ROSI</name>
<accession>A0AAW2DJI1</accession>
<dbReference type="EMBL" id="JAZDWU010000003">
    <property type="protein sequence ID" value="KAL0009340.1"/>
    <property type="molecule type" value="Genomic_DNA"/>
</dbReference>